<evidence type="ECO:0000313" key="1">
    <source>
        <dbReference type="EMBL" id="KAF8886230.1"/>
    </source>
</evidence>
<dbReference type="Gene3D" id="1.20.1280.50">
    <property type="match status" value="1"/>
</dbReference>
<reference evidence="1" key="1">
    <citation type="submission" date="2020-11" db="EMBL/GenBank/DDBJ databases">
        <authorList>
            <consortium name="DOE Joint Genome Institute"/>
            <person name="Ahrendt S."/>
            <person name="Riley R."/>
            <person name="Andreopoulos W."/>
            <person name="LaButti K."/>
            <person name="Pangilinan J."/>
            <person name="Ruiz-duenas F.J."/>
            <person name="Barrasa J.M."/>
            <person name="Sanchez-Garcia M."/>
            <person name="Camarero S."/>
            <person name="Miyauchi S."/>
            <person name="Serrano A."/>
            <person name="Linde D."/>
            <person name="Babiker R."/>
            <person name="Drula E."/>
            <person name="Ayuso-Fernandez I."/>
            <person name="Pacheco R."/>
            <person name="Padilla G."/>
            <person name="Ferreira P."/>
            <person name="Barriuso J."/>
            <person name="Kellner H."/>
            <person name="Castanera R."/>
            <person name="Alfaro M."/>
            <person name="Ramirez L."/>
            <person name="Pisabarro A.G."/>
            <person name="Kuo A."/>
            <person name="Tritt A."/>
            <person name="Lipzen A."/>
            <person name="He G."/>
            <person name="Yan M."/>
            <person name="Ng V."/>
            <person name="Cullen D."/>
            <person name="Martin F."/>
            <person name="Rosso M.-N."/>
            <person name="Henrissat B."/>
            <person name="Hibbett D."/>
            <person name="Martinez A.T."/>
            <person name="Grigoriev I.V."/>
        </authorList>
    </citation>
    <scope>NUCLEOTIDE SEQUENCE</scope>
    <source>
        <strain evidence="1">AH 44721</strain>
    </source>
</reference>
<gene>
    <name evidence="1" type="ORF">CPB84DRAFT_1787718</name>
</gene>
<dbReference type="AlphaFoldDB" id="A0A9P5TJU3"/>
<organism evidence="1 2">
    <name type="scientific">Gymnopilus junonius</name>
    <name type="common">Spectacular rustgill mushroom</name>
    <name type="synonym">Gymnopilus spectabilis subsp. junonius</name>
    <dbReference type="NCBI Taxonomy" id="109634"/>
    <lineage>
        <taxon>Eukaryota</taxon>
        <taxon>Fungi</taxon>
        <taxon>Dikarya</taxon>
        <taxon>Basidiomycota</taxon>
        <taxon>Agaricomycotina</taxon>
        <taxon>Agaricomycetes</taxon>
        <taxon>Agaricomycetidae</taxon>
        <taxon>Agaricales</taxon>
        <taxon>Agaricineae</taxon>
        <taxon>Hymenogastraceae</taxon>
        <taxon>Gymnopilus</taxon>
    </lineage>
</organism>
<dbReference type="OrthoDB" id="3270987at2759"/>
<accession>A0A9P5TJU3</accession>
<evidence type="ECO:0008006" key="3">
    <source>
        <dbReference type="Google" id="ProtNLM"/>
    </source>
</evidence>
<proteinExistence type="predicted"/>
<evidence type="ECO:0000313" key="2">
    <source>
        <dbReference type="Proteomes" id="UP000724874"/>
    </source>
</evidence>
<keyword evidence="2" id="KW-1185">Reference proteome</keyword>
<comment type="caution">
    <text evidence="1">The sequence shown here is derived from an EMBL/GenBank/DDBJ whole genome shotgun (WGS) entry which is preliminary data.</text>
</comment>
<dbReference type="EMBL" id="JADNYJ010000097">
    <property type="protein sequence ID" value="KAF8886230.1"/>
    <property type="molecule type" value="Genomic_DNA"/>
</dbReference>
<sequence>MQKAKQKIVDAEQQVNDILKEHRELLPKINQIHDPISRLLPPEIISSVFQFCIPHIPFDTNASADSDVDEVWADVISRLSLGAVCHGWRRVAWSTPQLWQYVLINLDVMDLRRNVKVIREWLGRSCKLPLAIRMYSYEIPEESTELYDAISMINRESSRWQMLDLRVSSWFTSRFIGDPEESGLSILQSLRLENAPYDYDVGFQRKNTISRPNNVFLTRVRYKTVVIQWDSVTWVEAEEFYLRECLELLRNAPQIRHCRLSDLKRSRNRFWRFHSLELLHELLSQVNFPSLKRLVIEGAYGYHASDALVSFFKRSSCCLEVFIVVDTLYTSNDVLSVLEEVPSVIELELTAYRTLLDEEGNHSPQEFFKRLARASITKDVLHEEGKSSTFLPNLQILQFTALHSFPWDLLPSIFGPISELDKPHRRHLKSFHLHLQSDNHSGPSTAVIDKQSTINLVAIMKAGVDLKIGRSEPGHNNVLIDSINYHGIPYNWKIS</sequence>
<dbReference type="Proteomes" id="UP000724874">
    <property type="component" value="Unassembled WGS sequence"/>
</dbReference>
<name>A0A9P5TJU3_GYMJU</name>
<protein>
    <recommendedName>
        <fullName evidence="3">F-box domain-containing protein</fullName>
    </recommendedName>
</protein>